<sequence>MSFAIQLIKARNARAWSAPELSRRAGVRHSLIYDFEADKRLPNLKTLLRLADALGVTLDWLCGRTPE</sequence>
<dbReference type="KEGG" id="vg:5291040"/>
<dbReference type="SUPFAM" id="SSF47413">
    <property type="entry name" value="lambda repressor-like DNA-binding domains"/>
    <property type="match status" value="1"/>
</dbReference>
<dbReference type="GO" id="GO:0003677">
    <property type="term" value="F:DNA binding"/>
    <property type="evidence" value="ECO:0007669"/>
    <property type="project" value="InterPro"/>
</dbReference>
<accession>A6N3H0</accession>
<dbReference type="GeneID" id="5291040"/>
<proteinExistence type="predicted"/>
<evidence type="ECO:0000313" key="2">
    <source>
        <dbReference type="EMBL" id="ABR10597.1"/>
    </source>
</evidence>
<dbReference type="SMART" id="SM00530">
    <property type="entry name" value="HTH_XRE"/>
    <property type="match status" value="1"/>
</dbReference>
<reference evidence="2 3" key="1">
    <citation type="submission" date="2007-05" db="EMBL/GenBank/DDBJ databases">
        <title>Complete genomic sequence of phage BcepNY3, a new member of the Burkholderia phage Bcep781 family.</title>
        <authorList>
            <person name="Summer E.J."/>
            <person name="Orchard R.C."/>
            <person name="Attenhofer K."/>
            <person name="Coffey A."/>
            <person name="Gill J.J."/>
            <person name="Gonzalez C.F."/>
            <person name="Young R."/>
        </authorList>
    </citation>
    <scope>NUCLEOTIDE SEQUENCE [LARGE SCALE GENOMIC DNA]</scope>
</reference>
<dbReference type="RefSeq" id="YP_001294900.1">
    <property type="nucleotide sequence ID" value="NC_009604.1"/>
</dbReference>
<dbReference type="InterPro" id="IPR010982">
    <property type="entry name" value="Lambda_DNA-bd_dom_sf"/>
</dbReference>
<feature type="domain" description="HTH cro/C1-type" evidence="1">
    <location>
        <begin position="7"/>
        <end position="61"/>
    </location>
</feature>
<evidence type="ECO:0000313" key="3">
    <source>
        <dbReference type="Proteomes" id="UP000001998"/>
    </source>
</evidence>
<protein>
    <submittedName>
        <fullName evidence="2">XRE transcription regulator</fullName>
    </submittedName>
</protein>
<name>A6N3H0_9CAUD</name>
<dbReference type="PROSITE" id="PS50943">
    <property type="entry name" value="HTH_CROC1"/>
    <property type="match status" value="1"/>
</dbReference>
<dbReference type="InterPro" id="IPR001387">
    <property type="entry name" value="Cro/C1-type_HTH"/>
</dbReference>
<evidence type="ECO:0000259" key="1">
    <source>
        <dbReference type="PROSITE" id="PS50943"/>
    </source>
</evidence>
<keyword evidence="3" id="KW-1185">Reference proteome</keyword>
<dbReference type="EMBL" id="EF602154">
    <property type="protein sequence ID" value="ABR10597.1"/>
    <property type="molecule type" value="Genomic_DNA"/>
</dbReference>
<gene>
    <name evidence="2" type="ORF">BcepNY3gene62</name>
</gene>
<dbReference type="Gene3D" id="1.10.260.40">
    <property type="entry name" value="lambda repressor-like DNA-binding domains"/>
    <property type="match status" value="1"/>
</dbReference>
<dbReference type="CDD" id="cd00093">
    <property type="entry name" value="HTH_XRE"/>
    <property type="match status" value="1"/>
</dbReference>
<dbReference type="Proteomes" id="UP000001998">
    <property type="component" value="Segment"/>
</dbReference>
<dbReference type="Pfam" id="PF01381">
    <property type="entry name" value="HTH_3"/>
    <property type="match status" value="1"/>
</dbReference>
<organism evidence="2 3">
    <name type="scientific">Burkholderia phage BcepNY3</name>
    <dbReference type="NCBI Taxonomy" id="2881397"/>
    <lineage>
        <taxon>Viruses</taxon>
        <taxon>Duplodnaviria</taxon>
        <taxon>Heunggongvirae</taxon>
        <taxon>Uroviricota</taxon>
        <taxon>Caudoviricetes</taxon>
        <taxon>Naesvirus</taxon>
        <taxon>Naesvirus bcepNY3</taxon>
    </lineage>
</organism>